<sequence>MGAAAVHPLQRRVACEACRKHKARCQRFNKDDLKCARCKLLDLECTTGQQKNIGRPRRTAASAVKKPTPHMYTRTVHNDTLNLEQTMDWTSLVSPSTTPIQDTAPADIDAFGCSVAAWPTAGMDSFGQSSQPWDAFLGFADSEVMFAQDPTFGALSPPPNTTPFYLTLSPPSTPSSDHGACLTEIHSLEIPGPDKADSIDLSAALVELSKMNVDLHIRVTAADTYKADLEFDNVVQRDSPLYIDNITLAEFMLKTSLNLLQIVNRLLSNRQNVSLPAGNTISLKSRSVKSQSPQPGQPHESSCSPPVALLITSVFAQLISLYELVIGYITTRVEGISIDPIPSIPGVTFNDLPLKNSSAQGMLFCQAVVYLLERTETALGIKPESSAAQVVLPAPSLEAAVSKVKGMFETNFFGPFKSLRKYLALHYFL</sequence>
<gene>
    <name evidence="3" type="ORF">F53441_8039</name>
</gene>
<dbReference type="InterPro" id="IPR036864">
    <property type="entry name" value="Zn2-C6_fun-type_DNA-bd_sf"/>
</dbReference>
<dbReference type="OrthoDB" id="3434319at2759"/>
<evidence type="ECO:0000259" key="2">
    <source>
        <dbReference type="PROSITE" id="PS50048"/>
    </source>
</evidence>
<organism evidence="3 4">
    <name type="scientific">Fusarium austroafricanum</name>
    <dbReference type="NCBI Taxonomy" id="2364996"/>
    <lineage>
        <taxon>Eukaryota</taxon>
        <taxon>Fungi</taxon>
        <taxon>Dikarya</taxon>
        <taxon>Ascomycota</taxon>
        <taxon>Pezizomycotina</taxon>
        <taxon>Sordariomycetes</taxon>
        <taxon>Hypocreomycetidae</taxon>
        <taxon>Hypocreales</taxon>
        <taxon>Nectriaceae</taxon>
        <taxon>Fusarium</taxon>
        <taxon>Fusarium concolor species complex</taxon>
    </lineage>
</organism>
<keyword evidence="4" id="KW-1185">Reference proteome</keyword>
<evidence type="ECO:0000313" key="4">
    <source>
        <dbReference type="Proteomes" id="UP000605986"/>
    </source>
</evidence>
<dbReference type="SUPFAM" id="SSF57701">
    <property type="entry name" value="Zn2/Cys6 DNA-binding domain"/>
    <property type="match status" value="1"/>
</dbReference>
<dbReference type="PROSITE" id="PS50048">
    <property type="entry name" value="ZN2_CY6_FUNGAL_2"/>
    <property type="match status" value="1"/>
</dbReference>
<dbReference type="GO" id="GO:0000981">
    <property type="term" value="F:DNA-binding transcription factor activity, RNA polymerase II-specific"/>
    <property type="evidence" value="ECO:0007669"/>
    <property type="project" value="InterPro"/>
</dbReference>
<reference evidence="3" key="1">
    <citation type="submission" date="2020-01" db="EMBL/GenBank/DDBJ databases">
        <title>Identification and distribution of gene clusters putatively required for synthesis of sphingolipid metabolism inhibitors in phylogenetically diverse species of the filamentous fungus Fusarium.</title>
        <authorList>
            <person name="Kim H.-S."/>
            <person name="Busman M."/>
            <person name="Brown D.W."/>
            <person name="Divon H."/>
            <person name="Uhlig S."/>
            <person name="Proctor R.H."/>
        </authorList>
    </citation>
    <scope>NUCLEOTIDE SEQUENCE</scope>
    <source>
        <strain evidence="3">NRRL 53441</strain>
    </source>
</reference>
<evidence type="ECO:0000256" key="1">
    <source>
        <dbReference type="ARBA" id="ARBA00023242"/>
    </source>
</evidence>
<protein>
    <submittedName>
        <fullName evidence="3">C6 zinc finger domain protein</fullName>
    </submittedName>
</protein>
<name>A0A8H4P545_9HYPO</name>
<dbReference type="PROSITE" id="PS00463">
    <property type="entry name" value="ZN2_CY6_FUNGAL_1"/>
    <property type="match status" value="1"/>
</dbReference>
<dbReference type="InterPro" id="IPR001138">
    <property type="entry name" value="Zn2Cys6_DnaBD"/>
</dbReference>
<dbReference type="AlphaFoldDB" id="A0A8H4P545"/>
<feature type="domain" description="Zn(2)-C6 fungal-type" evidence="2">
    <location>
        <begin position="14"/>
        <end position="47"/>
    </location>
</feature>
<proteinExistence type="predicted"/>
<accession>A0A8H4P545</accession>
<dbReference type="EMBL" id="JAADJG010000329">
    <property type="protein sequence ID" value="KAF4448562.1"/>
    <property type="molecule type" value="Genomic_DNA"/>
</dbReference>
<dbReference type="Proteomes" id="UP000605986">
    <property type="component" value="Unassembled WGS sequence"/>
</dbReference>
<dbReference type="CDD" id="cd00067">
    <property type="entry name" value="GAL4"/>
    <property type="match status" value="1"/>
</dbReference>
<comment type="caution">
    <text evidence="3">The sequence shown here is derived from an EMBL/GenBank/DDBJ whole genome shotgun (WGS) entry which is preliminary data.</text>
</comment>
<evidence type="ECO:0000313" key="3">
    <source>
        <dbReference type="EMBL" id="KAF4448562.1"/>
    </source>
</evidence>
<dbReference type="Gene3D" id="4.10.240.10">
    <property type="entry name" value="Zn(2)-C6 fungal-type DNA-binding domain"/>
    <property type="match status" value="1"/>
</dbReference>
<keyword evidence="1" id="KW-0539">Nucleus</keyword>
<dbReference type="GO" id="GO:0008270">
    <property type="term" value="F:zinc ion binding"/>
    <property type="evidence" value="ECO:0007669"/>
    <property type="project" value="InterPro"/>
</dbReference>